<name>A0ABY4EI95_9BACI</name>
<evidence type="ECO:0000313" key="3">
    <source>
        <dbReference type="EMBL" id="UOQ44167.1"/>
    </source>
</evidence>
<organism evidence="3 4">
    <name type="scientific">Halobacillus salinarum</name>
    <dbReference type="NCBI Taxonomy" id="2932257"/>
    <lineage>
        <taxon>Bacteria</taxon>
        <taxon>Bacillati</taxon>
        <taxon>Bacillota</taxon>
        <taxon>Bacilli</taxon>
        <taxon>Bacillales</taxon>
        <taxon>Bacillaceae</taxon>
        <taxon>Halobacillus</taxon>
    </lineage>
</organism>
<dbReference type="CDD" id="cd05233">
    <property type="entry name" value="SDR_c"/>
    <property type="match status" value="1"/>
</dbReference>
<dbReference type="SUPFAM" id="SSF51735">
    <property type="entry name" value="NAD(P)-binding Rossmann-fold domains"/>
    <property type="match status" value="1"/>
</dbReference>
<dbReference type="PRINTS" id="PR00081">
    <property type="entry name" value="GDHRDH"/>
</dbReference>
<dbReference type="InterPro" id="IPR002347">
    <property type="entry name" value="SDR_fam"/>
</dbReference>
<gene>
    <name evidence="3" type="ORF">MUN89_20295</name>
</gene>
<dbReference type="EMBL" id="CP095073">
    <property type="protein sequence ID" value="UOQ44167.1"/>
    <property type="molecule type" value="Genomic_DNA"/>
</dbReference>
<reference evidence="3 4" key="1">
    <citation type="submission" date="2022-04" db="EMBL/GenBank/DDBJ databases">
        <title>Halobacillus sp. isolated from saltern.</title>
        <authorList>
            <person name="Won M."/>
            <person name="Lee C.-M."/>
            <person name="Woen H.-Y."/>
            <person name="Kwon S.-W."/>
        </authorList>
    </citation>
    <scope>NUCLEOTIDE SEQUENCE [LARGE SCALE GENOMIC DNA]</scope>
    <source>
        <strain evidence="3 4">SSBR10-3</strain>
    </source>
</reference>
<dbReference type="NCBIfam" id="NF004203">
    <property type="entry name" value="PRK05653.2-4"/>
    <property type="match status" value="1"/>
</dbReference>
<dbReference type="Gene3D" id="3.40.50.720">
    <property type="entry name" value="NAD(P)-binding Rossmann-like Domain"/>
    <property type="match status" value="1"/>
</dbReference>
<dbReference type="InterPro" id="IPR036291">
    <property type="entry name" value="NAD(P)-bd_dom_sf"/>
</dbReference>
<protein>
    <submittedName>
        <fullName evidence="3">SDR family oxidoreductase</fullName>
    </submittedName>
</protein>
<dbReference type="Pfam" id="PF13561">
    <property type="entry name" value="adh_short_C2"/>
    <property type="match status" value="1"/>
</dbReference>
<dbReference type="PANTHER" id="PTHR24321">
    <property type="entry name" value="DEHYDROGENASES, SHORT CHAIN"/>
    <property type="match status" value="1"/>
</dbReference>
<evidence type="ECO:0000256" key="1">
    <source>
        <dbReference type="ARBA" id="ARBA00006484"/>
    </source>
</evidence>
<evidence type="ECO:0000313" key="4">
    <source>
        <dbReference type="Proteomes" id="UP000831787"/>
    </source>
</evidence>
<accession>A0ABY4EI95</accession>
<evidence type="ECO:0000256" key="2">
    <source>
        <dbReference type="ARBA" id="ARBA00023002"/>
    </source>
</evidence>
<sequence>MDKKVAIVTGGGSGIGKASALRLAEEGFRVGIMDVKEHRAMDVQDKIVSLGGEAMAIDLDVSDEQRVIAGLEEVNKHWGRLDVVFENAGINGTFAPIEELGAEEWEKTIQINLKGTFLMVKHSIPYLKQRGGSIVITSSVNGTRTFSNIGMSAYSTSKAGQAAFMKMAALELAAYKIRVNAICPGAIRTNIDQNTEKKGHLEEVEIPVEYPDGKQPLENGPGSPEQVADLVCYLVSEKASHVTGTEVFVDGAESLL</sequence>
<comment type="similarity">
    <text evidence="1">Belongs to the short-chain dehydrogenases/reductases (SDR) family.</text>
</comment>
<dbReference type="Proteomes" id="UP000831787">
    <property type="component" value="Chromosome"/>
</dbReference>
<keyword evidence="4" id="KW-1185">Reference proteome</keyword>
<keyword evidence="2" id="KW-0560">Oxidoreductase</keyword>
<dbReference type="PRINTS" id="PR00080">
    <property type="entry name" value="SDRFAMILY"/>
</dbReference>
<proteinExistence type="inferred from homology"/>
<dbReference type="RefSeq" id="WP_244709907.1">
    <property type="nucleotide sequence ID" value="NZ_CP095073.1"/>
</dbReference>
<dbReference type="PANTHER" id="PTHR24321:SF8">
    <property type="entry name" value="ESTRADIOL 17-BETA-DEHYDROGENASE 8-RELATED"/>
    <property type="match status" value="1"/>
</dbReference>